<dbReference type="SUPFAM" id="SSF47384">
    <property type="entry name" value="Homodimeric domain of signal transducing histidine kinase"/>
    <property type="match status" value="1"/>
</dbReference>
<feature type="transmembrane region" description="Helical" evidence="8">
    <location>
        <begin position="12"/>
        <end position="32"/>
    </location>
</feature>
<keyword evidence="8" id="KW-0812">Transmembrane</keyword>
<dbReference type="STRING" id="1147123.SAMN05443428_1445"/>
<dbReference type="InterPro" id="IPR004358">
    <property type="entry name" value="Sig_transdc_His_kin-like_C"/>
</dbReference>
<reference evidence="12" key="1">
    <citation type="submission" date="2017-02" db="EMBL/GenBank/DDBJ databases">
        <authorList>
            <person name="Varghese N."/>
            <person name="Submissions S."/>
        </authorList>
    </citation>
    <scope>NUCLEOTIDE SEQUENCE [LARGE SCALE GENOMIC DNA]</scope>
    <source>
        <strain evidence="12">USBA 833</strain>
    </source>
</reference>
<proteinExistence type="predicted"/>
<dbReference type="Gene3D" id="3.30.565.10">
    <property type="entry name" value="Histidine kinase-like ATPase, C-terminal domain"/>
    <property type="match status" value="1"/>
</dbReference>
<dbReference type="PANTHER" id="PTHR45453:SF1">
    <property type="entry name" value="PHOSPHATE REGULON SENSOR PROTEIN PHOR"/>
    <property type="match status" value="1"/>
</dbReference>
<dbReference type="Proteomes" id="UP000190105">
    <property type="component" value="Unassembled WGS sequence"/>
</dbReference>
<dbReference type="InterPro" id="IPR036890">
    <property type="entry name" value="HATPase_C_sf"/>
</dbReference>
<dbReference type="PANTHER" id="PTHR45453">
    <property type="entry name" value="PHOSPHATE REGULON SENSOR PROTEIN PHOR"/>
    <property type="match status" value="1"/>
</dbReference>
<keyword evidence="8" id="KW-0472">Membrane</keyword>
<gene>
    <name evidence="11" type="ORF">SAMN05443428_1445</name>
</gene>
<dbReference type="RefSeq" id="WP_078697842.1">
    <property type="nucleotide sequence ID" value="NZ_FUYH01000044.1"/>
</dbReference>
<dbReference type="Pfam" id="PF00512">
    <property type="entry name" value="HisKA"/>
    <property type="match status" value="1"/>
</dbReference>
<keyword evidence="6 11" id="KW-0418">Kinase</keyword>
<dbReference type="AlphaFoldDB" id="A0A1T4YGR9"/>
<protein>
    <recommendedName>
        <fullName evidence="3">histidine kinase</fullName>
        <ecNumber evidence="3">2.7.13.3</ecNumber>
    </recommendedName>
</protein>
<evidence type="ECO:0000259" key="9">
    <source>
        <dbReference type="PROSITE" id="PS50109"/>
    </source>
</evidence>
<dbReference type="GO" id="GO:0004721">
    <property type="term" value="F:phosphoprotein phosphatase activity"/>
    <property type="evidence" value="ECO:0007669"/>
    <property type="project" value="TreeGrafter"/>
</dbReference>
<comment type="subcellular location">
    <subcellularLocation>
        <location evidence="2">Membrane</location>
    </subcellularLocation>
</comment>
<keyword evidence="8" id="KW-1133">Transmembrane helix</keyword>
<dbReference type="InterPro" id="IPR003661">
    <property type="entry name" value="HisK_dim/P_dom"/>
</dbReference>
<keyword evidence="4" id="KW-0597">Phosphoprotein</keyword>
<dbReference type="InterPro" id="IPR005467">
    <property type="entry name" value="His_kinase_dom"/>
</dbReference>
<accession>A0A1T4YGR9</accession>
<evidence type="ECO:0000256" key="4">
    <source>
        <dbReference type="ARBA" id="ARBA00022553"/>
    </source>
</evidence>
<sequence length="464" mass="53392">MKYRLKTKLSLSYIFIALVCILLISVFTNLYLEKNFKDYIIQNQKRKNNEIVSLIKEQYKEDGKWDTRVIENIGINALEQGMIIRVVDATGKVIWDATVHNNGMCQQMISHMANNMNSRYPNWKGGYVENTYKIDFKSAQVGTVQIGYYGPYFFNDNDLEFINEINKLLLVVGIFSFFLSLFVGAYMTKSLSNPILKVKDIAKKISKGNFDNKINEKSNIVEIYELTETINNLAETLQNQETLRKRLTADVAHELRTPLATLQSHMEAMIDGIWEMDIERLKSCHEEIIRIKRLVGDIEKLSKYESENLILNKSYFDISELIKNIIKNFEVDFYNKKIDIKFNEKKEIINADKDKISQVIINLLSNALKYTQKCGKVRVDVDADKDKIQISVIDNGIGISHEDLPYIFERFYRADKSRSRMTGGAGIGLTITKAIVEAHNGKIEVESQLNNGSKFIVILPKNNI</sequence>
<evidence type="ECO:0000256" key="2">
    <source>
        <dbReference type="ARBA" id="ARBA00004370"/>
    </source>
</evidence>
<dbReference type="GO" id="GO:0016036">
    <property type="term" value="P:cellular response to phosphate starvation"/>
    <property type="evidence" value="ECO:0007669"/>
    <property type="project" value="TreeGrafter"/>
</dbReference>
<dbReference type="EMBL" id="FUYH01000044">
    <property type="protein sequence ID" value="SKB00491.1"/>
    <property type="molecule type" value="Genomic_DNA"/>
</dbReference>
<dbReference type="CDD" id="cd06225">
    <property type="entry name" value="HAMP"/>
    <property type="match status" value="1"/>
</dbReference>
<dbReference type="InterPro" id="IPR050351">
    <property type="entry name" value="BphY/WalK/GraS-like"/>
</dbReference>
<name>A0A1T4YGR9_9CLOT</name>
<dbReference type="PRINTS" id="PR00344">
    <property type="entry name" value="BCTRLSENSOR"/>
</dbReference>
<dbReference type="GO" id="GO:0000155">
    <property type="term" value="F:phosphorelay sensor kinase activity"/>
    <property type="evidence" value="ECO:0007669"/>
    <property type="project" value="InterPro"/>
</dbReference>
<evidence type="ECO:0000256" key="5">
    <source>
        <dbReference type="ARBA" id="ARBA00022679"/>
    </source>
</evidence>
<dbReference type="SMART" id="SM00388">
    <property type="entry name" value="HisKA"/>
    <property type="match status" value="1"/>
</dbReference>
<dbReference type="PROSITE" id="PS50885">
    <property type="entry name" value="HAMP"/>
    <property type="match status" value="1"/>
</dbReference>
<evidence type="ECO:0000256" key="8">
    <source>
        <dbReference type="SAM" id="Phobius"/>
    </source>
</evidence>
<dbReference type="SUPFAM" id="SSF55874">
    <property type="entry name" value="ATPase domain of HSP90 chaperone/DNA topoisomerase II/histidine kinase"/>
    <property type="match status" value="1"/>
</dbReference>
<evidence type="ECO:0000313" key="12">
    <source>
        <dbReference type="Proteomes" id="UP000190105"/>
    </source>
</evidence>
<keyword evidence="12" id="KW-1185">Reference proteome</keyword>
<dbReference type="InterPro" id="IPR003660">
    <property type="entry name" value="HAMP_dom"/>
</dbReference>
<dbReference type="Gene3D" id="1.10.287.130">
    <property type="match status" value="1"/>
</dbReference>
<dbReference type="InterPro" id="IPR036097">
    <property type="entry name" value="HisK_dim/P_sf"/>
</dbReference>
<dbReference type="Pfam" id="PF00672">
    <property type="entry name" value="HAMP"/>
    <property type="match status" value="1"/>
</dbReference>
<feature type="domain" description="HAMP" evidence="10">
    <location>
        <begin position="189"/>
        <end position="242"/>
    </location>
</feature>
<organism evidence="11 12">
    <name type="scientific">Caloramator quimbayensis</name>
    <dbReference type="NCBI Taxonomy" id="1147123"/>
    <lineage>
        <taxon>Bacteria</taxon>
        <taxon>Bacillati</taxon>
        <taxon>Bacillota</taxon>
        <taxon>Clostridia</taxon>
        <taxon>Eubacteriales</taxon>
        <taxon>Clostridiaceae</taxon>
        <taxon>Caloramator</taxon>
    </lineage>
</organism>
<dbReference type="GO" id="GO:0005886">
    <property type="term" value="C:plasma membrane"/>
    <property type="evidence" value="ECO:0007669"/>
    <property type="project" value="TreeGrafter"/>
</dbReference>
<dbReference type="SUPFAM" id="SSF158472">
    <property type="entry name" value="HAMP domain-like"/>
    <property type="match status" value="1"/>
</dbReference>
<dbReference type="Pfam" id="PF02518">
    <property type="entry name" value="HATPase_c"/>
    <property type="match status" value="1"/>
</dbReference>
<evidence type="ECO:0000256" key="1">
    <source>
        <dbReference type="ARBA" id="ARBA00000085"/>
    </source>
</evidence>
<evidence type="ECO:0000259" key="10">
    <source>
        <dbReference type="PROSITE" id="PS50885"/>
    </source>
</evidence>
<dbReference type="Gene3D" id="6.10.340.10">
    <property type="match status" value="1"/>
</dbReference>
<dbReference type="EC" id="2.7.13.3" evidence="3"/>
<dbReference type="SMART" id="SM00387">
    <property type="entry name" value="HATPase_c"/>
    <property type="match status" value="1"/>
</dbReference>
<keyword evidence="5" id="KW-0808">Transferase</keyword>
<feature type="domain" description="Histidine kinase" evidence="9">
    <location>
        <begin position="250"/>
        <end position="463"/>
    </location>
</feature>
<evidence type="ECO:0000313" key="11">
    <source>
        <dbReference type="EMBL" id="SKB00491.1"/>
    </source>
</evidence>
<keyword evidence="7" id="KW-0902">Two-component regulatory system</keyword>
<dbReference type="SMART" id="SM00304">
    <property type="entry name" value="HAMP"/>
    <property type="match status" value="1"/>
</dbReference>
<evidence type="ECO:0000256" key="6">
    <source>
        <dbReference type="ARBA" id="ARBA00022777"/>
    </source>
</evidence>
<dbReference type="CDD" id="cd00075">
    <property type="entry name" value="HATPase"/>
    <property type="match status" value="1"/>
</dbReference>
<evidence type="ECO:0000256" key="3">
    <source>
        <dbReference type="ARBA" id="ARBA00012438"/>
    </source>
</evidence>
<dbReference type="FunFam" id="3.30.565.10:FF:000006">
    <property type="entry name" value="Sensor histidine kinase WalK"/>
    <property type="match status" value="1"/>
</dbReference>
<evidence type="ECO:0000256" key="7">
    <source>
        <dbReference type="ARBA" id="ARBA00023012"/>
    </source>
</evidence>
<dbReference type="InterPro" id="IPR003594">
    <property type="entry name" value="HATPase_dom"/>
</dbReference>
<feature type="transmembrane region" description="Helical" evidence="8">
    <location>
        <begin position="168"/>
        <end position="187"/>
    </location>
</feature>
<dbReference type="PROSITE" id="PS50109">
    <property type="entry name" value="HIS_KIN"/>
    <property type="match status" value="1"/>
</dbReference>
<dbReference type="OrthoDB" id="9813151at2"/>
<comment type="catalytic activity">
    <reaction evidence="1">
        <text>ATP + protein L-histidine = ADP + protein N-phospho-L-histidine.</text>
        <dbReference type="EC" id="2.7.13.3"/>
    </reaction>
</comment>
<dbReference type="CDD" id="cd00082">
    <property type="entry name" value="HisKA"/>
    <property type="match status" value="1"/>
</dbReference>